<evidence type="ECO:0000256" key="2">
    <source>
        <dbReference type="ARBA" id="ARBA00022723"/>
    </source>
</evidence>
<evidence type="ECO:0000256" key="1">
    <source>
        <dbReference type="ARBA" id="ARBA00004123"/>
    </source>
</evidence>
<gene>
    <name evidence="7" type="ORF">CU097_000322</name>
</gene>
<dbReference type="GO" id="GO:0016567">
    <property type="term" value="P:protein ubiquitination"/>
    <property type="evidence" value="ECO:0007669"/>
    <property type="project" value="InterPro"/>
</dbReference>
<dbReference type="STRING" id="86630.A0A367IQJ0"/>
<dbReference type="GO" id="GO:0006397">
    <property type="term" value="P:mRNA processing"/>
    <property type="evidence" value="ECO:0007669"/>
    <property type="project" value="InterPro"/>
</dbReference>
<feature type="domain" description="DWNN" evidence="6">
    <location>
        <begin position="4"/>
        <end position="79"/>
    </location>
</feature>
<dbReference type="Gene3D" id="3.10.20.90">
    <property type="entry name" value="Phosphatidylinositol 3-kinase Catalytic Subunit, Chain A, domain 1"/>
    <property type="match status" value="1"/>
</dbReference>
<dbReference type="InterPro" id="IPR033489">
    <property type="entry name" value="RBBP6"/>
</dbReference>
<proteinExistence type="predicted"/>
<keyword evidence="2" id="KW-0479">Metal-binding</keyword>
<dbReference type="SMART" id="SM01180">
    <property type="entry name" value="DWNN"/>
    <property type="match status" value="1"/>
</dbReference>
<dbReference type="EMBL" id="PJQL01004224">
    <property type="protein sequence ID" value="RCH79889.1"/>
    <property type="molecule type" value="Genomic_DNA"/>
</dbReference>
<keyword evidence="4" id="KW-0862">Zinc</keyword>
<dbReference type="PROSITE" id="PS51282">
    <property type="entry name" value="DWNN"/>
    <property type="match status" value="1"/>
</dbReference>
<dbReference type="PANTHER" id="PTHR15439:SF0">
    <property type="entry name" value="CELL DIVISION CYCLE AND APOPTOSIS REGULATOR PROTEIN 1-RELATED"/>
    <property type="match status" value="1"/>
</dbReference>
<feature type="non-terminal residue" evidence="7">
    <location>
        <position position="161"/>
    </location>
</feature>
<dbReference type="AlphaFoldDB" id="A0A367IQJ0"/>
<evidence type="ECO:0000313" key="7">
    <source>
        <dbReference type="EMBL" id="RCH79889.1"/>
    </source>
</evidence>
<evidence type="ECO:0000256" key="5">
    <source>
        <dbReference type="ARBA" id="ARBA00023242"/>
    </source>
</evidence>
<keyword evidence="3" id="KW-0863">Zinc-finger</keyword>
<dbReference type="GO" id="GO:0061630">
    <property type="term" value="F:ubiquitin protein ligase activity"/>
    <property type="evidence" value="ECO:0007669"/>
    <property type="project" value="InterPro"/>
</dbReference>
<keyword evidence="5" id="KW-0539">Nucleus</keyword>
<dbReference type="PANTHER" id="PTHR15439">
    <property type="entry name" value="RETINOBLASTOMA-BINDING PROTEIN 6"/>
    <property type="match status" value="1"/>
</dbReference>
<dbReference type="Proteomes" id="UP000252139">
    <property type="component" value="Unassembled WGS sequence"/>
</dbReference>
<evidence type="ECO:0000256" key="3">
    <source>
        <dbReference type="ARBA" id="ARBA00022771"/>
    </source>
</evidence>
<accession>A0A367IQJ0</accession>
<sequence>MSVIYYKFKVAKDSDYDVFTFDGPGATVFDLKAEIIRAKRLGKGTDFDLAIYNAQTDEEYKDDNFMVPRNTSIIVRRLPASRPGKGTAQRYVLGAMDNKGQSGIIKNPAGTPTNPTSTFMSNHRNLQMQMDSINPQNDAPKDDSEEARIQAMFQQTTDQWG</sequence>
<reference evidence="7 8" key="1">
    <citation type="journal article" date="2018" name="G3 (Bethesda)">
        <title>Phylogenetic and Phylogenomic Definition of Rhizopus Species.</title>
        <authorList>
            <person name="Gryganskyi A.P."/>
            <person name="Golan J."/>
            <person name="Dolatabadi S."/>
            <person name="Mondo S."/>
            <person name="Robb S."/>
            <person name="Idnurm A."/>
            <person name="Muszewska A."/>
            <person name="Steczkiewicz K."/>
            <person name="Masonjones S."/>
            <person name="Liao H.L."/>
            <person name="Gajdeczka M.T."/>
            <person name="Anike F."/>
            <person name="Vuek A."/>
            <person name="Anishchenko I.M."/>
            <person name="Voigt K."/>
            <person name="de Hoog G.S."/>
            <person name="Smith M.E."/>
            <person name="Heitman J."/>
            <person name="Vilgalys R."/>
            <person name="Stajich J.E."/>
        </authorList>
    </citation>
    <scope>NUCLEOTIDE SEQUENCE [LARGE SCALE GENOMIC DNA]</scope>
    <source>
        <strain evidence="7 8">CBS 357.93</strain>
    </source>
</reference>
<evidence type="ECO:0000256" key="4">
    <source>
        <dbReference type="ARBA" id="ARBA00022833"/>
    </source>
</evidence>
<comment type="subcellular location">
    <subcellularLocation>
        <location evidence="1">Nucleus</location>
    </subcellularLocation>
</comment>
<dbReference type="OrthoDB" id="106784at2759"/>
<organism evidence="7 8">
    <name type="scientific">Rhizopus azygosporus</name>
    <name type="common">Rhizopus microsporus var. azygosporus</name>
    <dbReference type="NCBI Taxonomy" id="86630"/>
    <lineage>
        <taxon>Eukaryota</taxon>
        <taxon>Fungi</taxon>
        <taxon>Fungi incertae sedis</taxon>
        <taxon>Mucoromycota</taxon>
        <taxon>Mucoromycotina</taxon>
        <taxon>Mucoromycetes</taxon>
        <taxon>Mucorales</taxon>
        <taxon>Mucorineae</taxon>
        <taxon>Rhizopodaceae</taxon>
        <taxon>Rhizopus</taxon>
    </lineage>
</organism>
<dbReference type="GO" id="GO:0008270">
    <property type="term" value="F:zinc ion binding"/>
    <property type="evidence" value="ECO:0007669"/>
    <property type="project" value="UniProtKB-KW"/>
</dbReference>
<dbReference type="InterPro" id="IPR014891">
    <property type="entry name" value="DWNN_domain"/>
</dbReference>
<evidence type="ECO:0000313" key="8">
    <source>
        <dbReference type="Proteomes" id="UP000252139"/>
    </source>
</evidence>
<protein>
    <recommendedName>
        <fullName evidence="6">DWNN domain-containing protein</fullName>
    </recommendedName>
</protein>
<dbReference type="GO" id="GO:0006511">
    <property type="term" value="P:ubiquitin-dependent protein catabolic process"/>
    <property type="evidence" value="ECO:0007669"/>
    <property type="project" value="TreeGrafter"/>
</dbReference>
<dbReference type="GO" id="GO:0005634">
    <property type="term" value="C:nucleus"/>
    <property type="evidence" value="ECO:0007669"/>
    <property type="project" value="UniProtKB-SubCell"/>
</dbReference>
<name>A0A367IQJ0_RHIAZ</name>
<dbReference type="Pfam" id="PF08783">
    <property type="entry name" value="DWNN"/>
    <property type="match status" value="1"/>
</dbReference>
<keyword evidence="8" id="KW-1185">Reference proteome</keyword>
<evidence type="ECO:0000259" key="6">
    <source>
        <dbReference type="PROSITE" id="PS51282"/>
    </source>
</evidence>
<comment type="caution">
    <text evidence="7">The sequence shown here is derived from an EMBL/GenBank/DDBJ whole genome shotgun (WGS) entry which is preliminary data.</text>
</comment>